<evidence type="ECO:0000256" key="2">
    <source>
        <dbReference type="ARBA" id="ARBA00022771"/>
    </source>
</evidence>
<evidence type="ECO:0000256" key="1">
    <source>
        <dbReference type="ARBA" id="ARBA00022723"/>
    </source>
</evidence>
<keyword evidence="1" id="KW-0479">Metal-binding</keyword>
<dbReference type="GO" id="GO:0008270">
    <property type="term" value="F:zinc ion binding"/>
    <property type="evidence" value="ECO:0007669"/>
    <property type="project" value="UniProtKB-KW"/>
</dbReference>
<feature type="non-terminal residue" evidence="5">
    <location>
        <position position="1"/>
    </location>
</feature>
<keyword evidence="3" id="KW-0862">Zinc</keyword>
<gene>
    <name evidence="5" type="ORF">CK820_G0031307</name>
</gene>
<dbReference type="InterPro" id="IPR000433">
    <property type="entry name" value="Znf_ZZ"/>
</dbReference>
<protein>
    <submittedName>
        <fullName evidence="5">CREBBP isoform 22</fullName>
    </submittedName>
</protein>
<proteinExistence type="predicted"/>
<keyword evidence="2" id="KW-0863">Zinc-finger</keyword>
<dbReference type="EMBL" id="NBAG03000299">
    <property type="protein sequence ID" value="PNI44403.1"/>
    <property type="molecule type" value="Genomic_DNA"/>
</dbReference>
<dbReference type="Pfam" id="PF00569">
    <property type="entry name" value="ZZ"/>
    <property type="match status" value="1"/>
</dbReference>
<reference evidence="5 6" key="1">
    <citation type="submission" date="2017-12" db="EMBL/GenBank/DDBJ databases">
        <title>High-resolution comparative analysis of great ape genomes.</title>
        <authorList>
            <person name="Pollen A."/>
            <person name="Hastie A."/>
            <person name="Hormozdiari F."/>
            <person name="Dougherty M."/>
            <person name="Liu R."/>
            <person name="Chaisson M."/>
            <person name="Hoppe E."/>
            <person name="Hill C."/>
            <person name="Pang A."/>
            <person name="Hillier L."/>
            <person name="Baker C."/>
            <person name="Armstrong J."/>
            <person name="Shendure J."/>
            <person name="Paten B."/>
            <person name="Wilson R."/>
            <person name="Chao H."/>
            <person name="Schneider V."/>
            <person name="Ventura M."/>
            <person name="Kronenberg Z."/>
            <person name="Murali S."/>
            <person name="Gordon D."/>
            <person name="Cantsilieris S."/>
            <person name="Munson K."/>
            <person name="Nelson B."/>
            <person name="Raja A."/>
            <person name="Underwood J."/>
            <person name="Diekhans M."/>
            <person name="Fiddes I."/>
            <person name="Haussler D."/>
            <person name="Eichler E."/>
        </authorList>
    </citation>
    <scope>NUCLEOTIDE SEQUENCE [LARGE SCALE GENOMIC DNA]</scope>
    <source>
        <strain evidence="5">Yerkes chimp pedigree #C0471</strain>
    </source>
</reference>
<feature type="non-terminal residue" evidence="5">
    <location>
        <position position="32"/>
    </location>
</feature>
<dbReference type="Gene3D" id="3.30.60.90">
    <property type="match status" value="1"/>
</dbReference>
<evidence type="ECO:0000313" key="6">
    <source>
        <dbReference type="Proteomes" id="UP000236370"/>
    </source>
</evidence>
<evidence type="ECO:0000259" key="4">
    <source>
        <dbReference type="Pfam" id="PF00569"/>
    </source>
</evidence>
<feature type="domain" description="ZZ-type" evidence="4">
    <location>
        <begin position="1"/>
        <end position="19"/>
    </location>
</feature>
<comment type="caution">
    <text evidence="5">The sequence shown here is derived from an EMBL/GenBank/DDBJ whole genome shotgun (WGS) entry which is preliminary data.</text>
</comment>
<dbReference type="Proteomes" id="UP000236370">
    <property type="component" value="Unassembled WGS sequence"/>
</dbReference>
<evidence type="ECO:0000313" key="5">
    <source>
        <dbReference type="EMBL" id="PNI44403.1"/>
    </source>
</evidence>
<dbReference type="AlphaFoldDB" id="A0A2J8LAU8"/>
<evidence type="ECO:0000256" key="3">
    <source>
        <dbReference type="ARBA" id="ARBA00022833"/>
    </source>
</evidence>
<organism evidence="5 6">
    <name type="scientific">Pan troglodytes</name>
    <name type="common">Chimpanzee</name>
    <dbReference type="NCBI Taxonomy" id="9598"/>
    <lineage>
        <taxon>Eukaryota</taxon>
        <taxon>Metazoa</taxon>
        <taxon>Chordata</taxon>
        <taxon>Craniata</taxon>
        <taxon>Vertebrata</taxon>
        <taxon>Euteleostomi</taxon>
        <taxon>Mammalia</taxon>
        <taxon>Eutheria</taxon>
        <taxon>Euarchontoglires</taxon>
        <taxon>Primates</taxon>
        <taxon>Haplorrhini</taxon>
        <taxon>Catarrhini</taxon>
        <taxon>Hominidae</taxon>
        <taxon>Pan</taxon>
    </lineage>
</organism>
<name>A0A2J8LAU8_PANTR</name>
<accession>A0A2J8LAU8</accession>
<sequence length="32" mass="3795">TCNECKHHVETRWHCTVCEFLNAAVFISFCEH</sequence>
<dbReference type="InterPro" id="IPR043145">
    <property type="entry name" value="Znf_ZZ_sf"/>
</dbReference>